<dbReference type="GO" id="GO:0033739">
    <property type="term" value="F:preQ1 synthase activity"/>
    <property type="evidence" value="ECO:0007669"/>
    <property type="project" value="InterPro"/>
</dbReference>
<sequence length="286" mass="33365">MDLSQSALGKATEYPQGYDSSLLQPFSRDLGRSEIDLNQIDFQGVDIWYAYEFSWLNPNGKPEIAVIRFTFPASNPFLIESKSFKLYLNSFNNEHLEKEEVLKLMTRDLKNATKGDVKIEFFDIDKSEELLSYSVIRRNATSKIQNIDKLDIDFFQYYPDTNLLQTEDIQGSTYISEELESHLLKSNCPVTGQPDWATVHIKYSGNKKINHEGLLRYIVSYRNHSGFHEQCVEKIYADIWKHCQPKYLSVFAMYTRRGGLDINPFRETAGSVEDYEDLKEKRQFRQ</sequence>
<dbReference type="RefSeq" id="WP_014110972.1">
    <property type="nucleotide sequence ID" value="NC_016043.1"/>
</dbReference>
<dbReference type="InterPro" id="IPR016428">
    <property type="entry name" value="QueF_type2"/>
</dbReference>
<dbReference type="eggNOG" id="COG0780">
    <property type="taxonomic scope" value="Bacteria"/>
</dbReference>
<keyword evidence="7" id="KW-1185">Reference proteome</keyword>
<keyword evidence="3" id="KW-0521">NADP</keyword>
<evidence type="ECO:0000256" key="1">
    <source>
        <dbReference type="ARBA" id="ARBA00022490"/>
    </source>
</evidence>
<dbReference type="OrthoDB" id="9789995at2"/>
<dbReference type="AlphaFoldDB" id="G4QCE4"/>
<dbReference type="Proteomes" id="UP000009284">
    <property type="component" value="Chromosome"/>
</dbReference>
<dbReference type="NCBIfam" id="TIGR03138">
    <property type="entry name" value="QueF"/>
    <property type="match status" value="1"/>
</dbReference>
<gene>
    <name evidence="6" type="ordered locus">TASI_0291</name>
</gene>
<dbReference type="InterPro" id="IPR029500">
    <property type="entry name" value="QueF"/>
</dbReference>
<accession>G4QCE4</accession>
<dbReference type="PANTHER" id="PTHR34354:SF1">
    <property type="entry name" value="NADPH-DEPENDENT 7-CYANO-7-DEAZAGUANINE REDUCTASE"/>
    <property type="match status" value="1"/>
</dbReference>
<dbReference type="KEGG" id="tas:TASI_0291"/>
<evidence type="ECO:0000313" key="6">
    <source>
        <dbReference type="EMBL" id="AEP36074.1"/>
    </source>
</evidence>
<evidence type="ECO:0000256" key="3">
    <source>
        <dbReference type="ARBA" id="ARBA00022857"/>
    </source>
</evidence>
<evidence type="ECO:0000256" key="4">
    <source>
        <dbReference type="ARBA" id="ARBA00023002"/>
    </source>
</evidence>
<keyword evidence="2" id="KW-0671">Queuosine biosynthesis</keyword>
<keyword evidence="4" id="KW-0560">Oxidoreductase</keyword>
<dbReference type="SUPFAM" id="SSF55620">
    <property type="entry name" value="Tetrahydrobiopterin biosynthesis enzymes-like"/>
    <property type="match status" value="1"/>
</dbReference>
<reference key="1">
    <citation type="submission" date="2011-09" db="EMBL/GenBank/DDBJ databases">
        <title>Genomic characterization of the Taylorella genus.</title>
        <authorList>
            <person name="Hebert L."/>
            <person name="Moumen B."/>
            <person name="Pons N."/>
            <person name="Duquesne F."/>
            <person name="Breuil M.-F."/>
            <person name="Goux D."/>
            <person name="Batto J.-M."/>
            <person name="Renault P."/>
            <person name="Laugier C."/>
            <person name="Petry S."/>
        </authorList>
    </citation>
    <scope>NUCLEOTIDE SEQUENCE</scope>
    <source>
        <strain>MCE3</strain>
    </source>
</reference>
<protein>
    <submittedName>
        <fullName evidence="6">NADPH dependent preQ0 reductase</fullName>
    </submittedName>
</protein>
<dbReference type="STRING" id="1008459.TASI_0291"/>
<dbReference type="PANTHER" id="PTHR34354">
    <property type="entry name" value="NADPH-DEPENDENT 7-CYANO-7-DEAZAGUANINE REDUCTASE"/>
    <property type="match status" value="1"/>
</dbReference>
<dbReference type="PIRSF" id="PIRSF004750">
    <property type="entry name" value="Nitrile_oxidored_YqcD_prd"/>
    <property type="match status" value="1"/>
</dbReference>
<dbReference type="InterPro" id="IPR050084">
    <property type="entry name" value="NADPH_dep_7-cyano-7-deazaG_red"/>
</dbReference>
<dbReference type="Pfam" id="PF14489">
    <property type="entry name" value="QueF"/>
    <property type="match status" value="1"/>
</dbReference>
<dbReference type="InterPro" id="IPR029139">
    <property type="entry name" value="QueF_N"/>
</dbReference>
<feature type="domain" description="NADPH-dependent 7-cyano-7-deazaguanine reductase N-terminal" evidence="5">
    <location>
        <begin position="14"/>
        <end position="120"/>
    </location>
</feature>
<evidence type="ECO:0000259" key="5">
    <source>
        <dbReference type="Pfam" id="PF14819"/>
    </source>
</evidence>
<dbReference type="Gene3D" id="3.30.1130.10">
    <property type="match status" value="2"/>
</dbReference>
<dbReference type="HOGENOM" id="CLU_054738_0_0_4"/>
<dbReference type="GO" id="GO:0008616">
    <property type="term" value="P:tRNA queuosine(34) biosynthetic process"/>
    <property type="evidence" value="ECO:0007669"/>
    <property type="project" value="UniProtKB-KW"/>
</dbReference>
<dbReference type="EMBL" id="CP003059">
    <property type="protein sequence ID" value="AEP36074.1"/>
    <property type="molecule type" value="Genomic_DNA"/>
</dbReference>
<dbReference type="GO" id="GO:0005737">
    <property type="term" value="C:cytoplasm"/>
    <property type="evidence" value="ECO:0007669"/>
    <property type="project" value="InterPro"/>
</dbReference>
<keyword evidence="1" id="KW-0963">Cytoplasm</keyword>
<name>G4QCE4_TAYAM</name>
<organism evidence="6 7">
    <name type="scientific">Taylorella asinigenitalis (strain MCE3)</name>
    <dbReference type="NCBI Taxonomy" id="1008459"/>
    <lineage>
        <taxon>Bacteria</taxon>
        <taxon>Pseudomonadati</taxon>
        <taxon>Pseudomonadota</taxon>
        <taxon>Betaproteobacteria</taxon>
        <taxon>Burkholderiales</taxon>
        <taxon>Alcaligenaceae</taxon>
        <taxon>Taylorella</taxon>
    </lineage>
</organism>
<dbReference type="Pfam" id="PF14819">
    <property type="entry name" value="QueF_N"/>
    <property type="match status" value="1"/>
</dbReference>
<dbReference type="InterPro" id="IPR043133">
    <property type="entry name" value="GTP-CH-I_C/QueF"/>
</dbReference>
<evidence type="ECO:0000313" key="7">
    <source>
        <dbReference type="Proteomes" id="UP000009284"/>
    </source>
</evidence>
<proteinExistence type="predicted"/>
<dbReference type="eggNOG" id="COG2904">
    <property type="taxonomic scope" value="Bacteria"/>
</dbReference>
<evidence type="ECO:0000256" key="2">
    <source>
        <dbReference type="ARBA" id="ARBA00022785"/>
    </source>
</evidence>
<reference evidence="6 7" key="2">
    <citation type="journal article" date="2012" name="PLoS ONE">
        <title>Genomic characterization of the taylorella genus.</title>
        <authorList>
            <person name="Hebert L."/>
            <person name="Moumen B."/>
            <person name="Pons N."/>
            <person name="Duquesne F."/>
            <person name="Breuil M.F."/>
            <person name="Goux D."/>
            <person name="Batto J.M."/>
            <person name="Laugier C."/>
            <person name="Renault P."/>
            <person name="Petry S."/>
        </authorList>
    </citation>
    <scope>NUCLEOTIDE SEQUENCE [LARGE SCALE GENOMIC DNA]</scope>
    <source>
        <strain evidence="6 7">MCE3</strain>
    </source>
</reference>